<keyword evidence="3" id="KW-1185">Reference proteome</keyword>
<name>A0AAW9MZC0_9FIRM</name>
<protein>
    <submittedName>
        <fullName evidence="2">Uncharacterized protein</fullName>
    </submittedName>
</protein>
<organism evidence="2 3">
    <name type="scientific">Citroniella saccharovorans</name>
    <dbReference type="NCBI Taxonomy" id="2053367"/>
    <lineage>
        <taxon>Bacteria</taxon>
        <taxon>Bacillati</taxon>
        <taxon>Bacillota</taxon>
        <taxon>Tissierellia</taxon>
        <taxon>Tissierellales</taxon>
        <taxon>Peptoniphilaceae</taxon>
        <taxon>Citroniella</taxon>
    </lineage>
</organism>
<sequence length="41" mass="4795">MEDKGMTNEQFKIVLEMILAIIEKSETKEEAVNEIKKLIEK</sequence>
<evidence type="ECO:0000313" key="2">
    <source>
        <dbReference type="EMBL" id="MEB3430228.1"/>
    </source>
</evidence>
<accession>A0AAW9MZC0</accession>
<dbReference type="EMBL" id="JAYKOT010000003">
    <property type="protein sequence ID" value="MEB3430228.1"/>
    <property type="molecule type" value="Genomic_DNA"/>
</dbReference>
<dbReference type="EMBL" id="JAYKOT010000002">
    <property type="protein sequence ID" value="MEB3428885.1"/>
    <property type="molecule type" value="Genomic_DNA"/>
</dbReference>
<comment type="caution">
    <text evidence="2">The sequence shown here is derived from an EMBL/GenBank/DDBJ whole genome shotgun (WGS) entry which is preliminary data.</text>
</comment>
<gene>
    <name evidence="1" type="ORF">VLK81_02400</name>
    <name evidence="2" type="ORF">VLK81_09555</name>
</gene>
<proteinExistence type="predicted"/>
<dbReference type="Proteomes" id="UP001357733">
    <property type="component" value="Unassembled WGS sequence"/>
</dbReference>
<dbReference type="AlphaFoldDB" id="A0AAW9MZC0"/>
<evidence type="ECO:0000313" key="3">
    <source>
        <dbReference type="Proteomes" id="UP001357733"/>
    </source>
</evidence>
<reference evidence="2 3" key="1">
    <citation type="submission" date="2024-01" db="EMBL/GenBank/DDBJ databases">
        <title>Complete genome sequence of Citroniella saccharovorans strain M6.X9, isolated from human fecal sample.</title>
        <authorList>
            <person name="Cheng G."/>
            <person name="Westerholm M."/>
            <person name="Schnurer A."/>
        </authorList>
    </citation>
    <scope>NUCLEOTIDE SEQUENCE [LARGE SCALE GENOMIC DNA]</scope>
    <source>
        <strain evidence="2 3">DSM 29873</strain>
    </source>
</reference>
<evidence type="ECO:0000313" key="1">
    <source>
        <dbReference type="EMBL" id="MEB3428885.1"/>
    </source>
</evidence>
<dbReference type="RefSeq" id="WP_324618953.1">
    <property type="nucleotide sequence ID" value="NZ_JAYKOT010000002.1"/>
</dbReference>